<accession>K2N6X8</accession>
<dbReference type="Pfam" id="PF16868">
    <property type="entry name" value="NMT1_3"/>
    <property type="match status" value="1"/>
</dbReference>
<feature type="chain" id="PRO_5003861966" evidence="1">
    <location>
        <begin position="25"/>
        <end position="327"/>
    </location>
</feature>
<evidence type="ECO:0000313" key="2">
    <source>
        <dbReference type="EMBL" id="EKF43233.1"/>
    </source>
</evidence>
<keyword evidence="3" id="KW-1185">Reference proteome</keyword>
<protein>
    <submittedName>
        <fullName evidence="2">TRAP transporter solute receptor</fullName>
    </submittedName>
</protein>
<organism evidence="2 3">
    <name type="scientific">Nitratireductor indicus C115</name>
    <dbReference type="NCBI Taxonomy" id="1231190"/>
    <lineage>
        <taxon>Bacteria</taxon>
        <taxon>Pseudomonadati</taxon>
        <taxon>Pseudomonadota</taxon>
        <taxon>Alphaproteobacteria</taxon>
        <taxon>Hyphomicrobiales</taxon>
        <taxon>Phyllobacteriaceae</taxon>
        <taxon>Nitratireductor</taxon>
    </lineage>
</organism>
<dbReference type="RefSeq" id="WP_009756387.1">
    <property type="nucleotide sequence ID" value="NZ_AMSI01000004.1"/>
</dbReference>
<dbReference type="Gene3D" id="3.40.190.10">
    <property type="entry name" value="Periplasmic binding protein-like II"/>
    <property type="match status" value="2"/>
</dbReference>
<keyword evidence="1" id="KW-0732">Signal</keyword>
<dbReference type="InterPro" id="IPR011852">
    <property type="entry name" value="TRAP_TAXI"/>
</dbReference>
<dbReference type="Proteomes" id="UP000007374">
    <property type="component" value="Unassembled WGS sequence"/>
</dbReference>
<evidence type="ECO:0000313" key="3">
    <source>
        <dbReference type="Proteomes" id="UP000007374"/>
    </source>
</evidence>
<dbReference type="PANTHER" id="PTHR42941">
    <property type="entry name" value="SLL1037 PROTEIN"/>
    <property type="match status" value="1"/>
</dbReference>
<sequence>MNAFGKAATATVVGLLLTASTSYAQERLTYGSTALSSVHYTYAVSAAQAINDNTDALDVTVVATGGAVENLQRLARDQIDFGLGTYATIYQAYAGLGDFEGNAMPNLRALWVHSPSTQAWVVREDSGVTKLSELAGRPFTPGQRGSATEQLVMQMLDTLGIKPDYQLLALSDATDAVRDNRTIGYVKAGGRGTLDGTTMEIAASIPLRLLSFTRDEVASIQEKLPFVSFETYEAGEVSGYPGFTAPVQVIGEFTTAEAMTNEQVFEMLSLIMDHTDVQIAAFPSFGKLDPVADSVALVNIPLHAGAVKFYRSRGVEVPENLIPPEME</sequence>
<dbReference type="OrthoDB" id="9776669at2"/>
<dbReference type="NCBIfam" id="TIGR02122">
    <property type="entry name" value="TRAP_TAXI"/>
    <property type="match status" value="1"/>
</dbReference>
<dbReference type="PATRIC" id="fig|1231190.3.peg.1646"/>
<reference evidence="2 3" key="1">
    <citation type="journal article" date="2012" name="J. Bacteriol.">
        <title>Genome Sequence of Nitratireductor indicus Type Strain C115.</title>
        <authorList>
            <person name="Lai Q."/>
            <person name="Li G."/>
            <person name="Yu Z."/>
            <person name="Shao Z."/>
        </authorList>
    </citation>
    <scope>NUCLEOTIDE SEQUENCE [LARGE SCALE GENOMIC DNA]</scope>
    <source>
        <strain evidence="2 3">C115</strain>
    </source>
</reference>
<dbReference type="STRING" id="721133.SAMN05216176_105268"/>
<proteinExistence type="predicted"/>
<name>K2N6X8_9HYPH</name>
<feature type="signal peptide" evidence="1">
    <location>
        <begin position="1"/>
        <end position="24"/>
    </location>
</feature>
<dbReference type="EMBL" id="AMSI01000004">
    <property type="protein sequence ID" value="EKF43233.1"/>
    <property type="molecule type" value="Genomic_DNA"/>
</dbReference>
<gene>
    <name evidence="2" type="ORF">NA8A_07849</name>
</gene>
<dbReference type="SUPFAM" id="SSF53850">
    <property type="entry name" value="Periplasmic binding protein-like II"/>
    <property type="match status" value="1"/>
</dbReference>
<keyword evidence="2" id="KW-0675">Receptor</keyword>
<comment type="caution">
    <text evidence="2">The sequence shown here is derived from an EMBL/GenBank/DDBJ whole genome shotgun (WGS) entry which is preliminary data.</text>
</comment>
<dbReference type="eggNOG" id="COG2358">
    <property type="taxonomic scope" value="Bacteria"/>
</dbReference>
<dbReference type="PANTHER" id="PTHR42941:SF1">
    <property type="entry name" value="SLL1037 PROTEIN"/>
    <property type="match status" value="1"/>
</dbReference>
<dbReference type="AlphaFoldDB" id="K2N6X8"/>
<evidence type="ECO:0000256" key="1">
    <source>
        <dbReference type="SAM" id="SignalP"/>
    </source>
</evidence>